<organism evidence="1 2">
    <name type="scientific">Eumeta variegata</name>
    <name type="common">Bagworm moth</name>
    <name type="synonym">Eumeta japonica</name>
    <dbReference type="NCBI Taxonomy" id="151549"/>
    <lineage>
        <taxon>Eukaryota</taxon>
        <taxon>Metazoa</taxon>
        <taxon>Ecdysozoa</taxon>
        <taxon>Arthropoda</taxon>
        <taxon>Hexapoda</taxon>
        <taxon>Insecta</taxon>
        <taxon>Pterygota</taxon>
        <taxon>Neoptera</taxon>
        <taxon>Endopterygota</taxon>
        <taxon>Lepidoptera</taxon>
        <taxon>Glossata</taxon>
        <taxon>Ditrysia</taxon>
        <taxon>Tineoidea</taxon>
        <taxon>Psychidae</taxon>
        <taxon>Oiketicinae</taxon>
        <taxon>Eumeta</taxon>
    </lineage>
</organism>
<comment type="caution">
    <text evidence="1">The sequence shown here is derived from an EMBL/GenBank/DDBJ whole genome shotgun (WGS) entry which is preliminary data.</text>
</comment>
<evidence type="ECO:0000313" key="2">
    <source>
        <dbReference type="Proteomes" id="UP000299102"/>
    </source>
</evidence>
<name>A0A4C1WS88_EUMVA</name>
<dbReference type="Proteomes" id="UP000299102">
    <property type="component" value="Unassembled WGS sequence"/>
</dbReference>
<accession>A0A4C1WS88</accession>
<protein>
    <submittedName>
        <fullName evidence="1">Uncharacterized protein</fullName>
    </submittedName>
</protein>
<gene>
    <name evidence="1" type="ORF">EVAR_97579_1</name>
</gene>
<proteinExistence type="predicted"/>
<dbReference type="AlphaFoldDB" id="A0A4C1WS88"/>
<reference evidence="1 2" key="1">
    <citation type="journal article" date="2019" name="Commun. Biol.">
        <title>The bagworm genome reveals a unique fibroin gene that provides high tensile strength.</title>
        <authorList>
            <person name="Kono N."/>
            <person name="Nakamura H."/>
            <person name="Ohtoshi R."/>
            <person name="Tomita M."/>
            <person name="Numata K."/>
            <person name="Arakawa K."/>
        </authorList>
    </citation>
    <scope>NUCLEOTIDE SEQUENCE [LARGE SCALE GENOMIC DNA]</scope>
</reference>
<dbReference type="EMBL" id="BGZK01000613">
    <property type="protein sequence ID" value="GBP52984.1"/>
    <property type="molecule type" value="Genomic_DNA"/>
</dbReference>
<evidence type="ECO:0000313" key="1">
    <source>
        <dbReference type="EMBL" id="GBP52984.1"/>
    </source>
</evidence>
<sequence>MDLLQSFYFGLIGLDFKLTTLAQCESGTDNGRFHVMSYQKNIRNQRLNMLSETWSTWYDLTDSLTKLCFGEGDQSEAENHGGRYITTQIGVPSALALASAPSIMCSEIGASVTVVLRPPHMKLGCNKEA</sequence>
<keyword evidence="2" id="KW-1185">Reference proteome</keyword>